<evidence type="ECO:0000313" key="9">
    <source>
        <dbReference type="RefSeq" id="XP_026745241.1"/>
    </source>
</evidence>
<keyword evidence="8" id="KW-1185">Reference proteome</keyword>
<evidence type="ECO:0000256" key="6">
    <source>
        <dbReference type="SAM" id="SignalP"/>
    </source>
</evidence>
<accession>A0A7E5WYH9</accession>
<keyword evidence="3" id="KW-0378">Hydrolase</keyword>
<dbReference type="OrthoDB" id="10061449at2759"/>
<keyword evidence="4" id="KW-0720">Serine protease</keyword>
<dbReference type="Proteomes" id="UP000322000">
    <property type="component" value="Chromosome 20"/>
</dbReference>
<dbReference type="KEGG" id="tnl:113506603"/>
<feature type="signal peptide" evidence="6">
    <location>
        <begin position="1"/>
        <end position="19"/>
    </location>
</feature>
<keyword evidence="6" id="KW-0732">Signal</keyword>
<evidence type="ECO:0000256" key="2">
    <source>
        <dbReference type="ARBA" id="ARBA00022670"/>
    </source>
</evidence>
<dbReference type="Pfam" id="PF00089">
    <property type="entry name" value="Trypsin"/>
    <property type="match status" value="1"/>
</dbReference>
<dbReference type="InterPro" id="IPR050430">
    <property type="entry name" value="Peptidase_S1"/>
</dbReference>
<evidence type="ECO:0000259" key="7">
    <source>
        <dbReference type="PROSITE" id="PS50240"/>
    </source>
</evidence>
<dbReference type="PROSITE" id="PS50240">
    <property type="entry name" value="TRYPSIN_DOM"/>
    <property type="match status" value="1"/>
</dbReference>
<proteinExistence type="inferred from homology"/>
<dbReference type="GeneID" id="113506603"/>
<feature type="domain" description="Peptidase S1" evidence="7">
    <location>
        <begin position="25"/>
        <end position="257"/>
    </location>
</feature>
<dbReference type="SUPFAM" id="SSF50494">
    <property type="entry name" value="Trypsin-like serine proteases"/>
    <property type="match status" value="1"/>
</dbReference>
<dbReference type="InterPro" id="IPR009003">
    <property type="entry name" value="Peptidase_S1_PA"/>
</dbReference>
<evidence type="ECO:0000256" key="1">
    <source>
        <dbReference type="ARBA" id="ARBA00007664"/>
    </source>
</evidence>
<dbReference type="InterPro" id="IPR043504">
    <property type="entry name" value="Peptidase_S1_PA_chymotrypsin"/>
</dbReference>
<dbReference type="GO" id="GO:0004252">
    <property type="term" value="F:serine-type endopeptidase activity"/>
    <property type="evidence" value="ECO:0007669"/>
    <property type="project" value="InterPro"/>
</dbReference>
<evidence type="ECO:0000256" key="4">
    <source>
        <dbReference type="ARBA" id="ARBA00022825"/>
    </source>
</evidence>
<dbReference type="SMART" id="SM00020">
    <property type="entry name" value="Tryp_SPc"/>
    <property type="match status" value="1"/>
</dbReference>
<dbReference type="InterPro" id="IPR018114">
    <property type="entry name" value="TRYPSIN_HIS"/>
</dbReference>
<dbReference type="PANTHER" id="PTHR24276">
    <property type="entry name" value="POLYSERASE-RELATED"/>
    <property type="match status" value="1"/>
</dbReference>
<name>A0A7E5WYH9_TRINI</name>
<dbReference type="GO" id="GO:0006508">
    <property type="term" value="P:proteolysis"/>
    <property type="evidence" value="ECO:0007669"/>
    <property type="project" value="UniProtKB-KW"/>
</dbReference>
<reference evidence="9" key="1">
    <citation type="submission" date="2025-08" db="UniProtKB">
        <authorList>
            <consortium name="RefSeq"/>
        </authorList>
    </citation>
    <scope>IDENTIFICATION</scope>
</reference>
<keyword evidence="5" id="KW-1015">Disulfide bond</keyword>
<evidence type="ECO:0000313" key="8">
    <source>
        <dbReference type="Proteomes" id="UP000322000"/>
    </source>
</evidence>
<organism evidence="8 9">
    <name type="scientific">Trichoplusia ni</name>
    <name type="common">Cabbage looper</name>
    <dbReference type="NCBI Taxonomy" id="7111"/>
    <lineage>
        <taxon>Eukaryota</taxon>
        <taxon>Metazoa</taxon>
        <taxon>Ecdysozoa</taxon>
        <taxon>Arthropoda</taxon>
        <taxon>Hexapoda</taxon>
        <taxon>Insecta</taxon>
        <taxon>Pterygota</taxon>
        <taxon>Neoptera</taxon>
        <taxon>Endopterygota</taxon>
        <taxon>Lepidoptera</taxon>
        <taxon>Glossata</taxon>
        <taxon>Ditrysia</taxon>
        <taxon>Noctuoidea</taxon>
        <taxon>Noctuidae</taxon>
        <taxon>Plusiinae</taxon>
        <taxon>Trichoplusia</taxon>
    </lineage>
</organism>
<dbReference type="AlphaFoldDB" id="A0A7E5WYH9"/>
<dbReference type="InterPro" id="IPR001314">
    <property type="entry name" value="Peptidase_S1A"/>
</dbReference>
<dbReference type="RefSeq" id="XP_026745241.1">
    <property type="nucleotide sequence ID" value="XM_026889440.1"/>
</dbReference>
<dbReference type="PRINTS" id="PR00722">
    <property type="entry name" value="CHYMOTRYPSIN"/>
</dbReference>
<feature type="chain" id="PRO_5028962666" evidence="6">
    <location>
        <begin position="20"/>
        <end position="257"/>
    </location>
</feature>
<sequence>MYWISIILLVLSSEDSCESESPLRILHGRNAQDGEFPFVVVLLKRESVEDAISTESGYPVGRQCTGSAISEFWALTAAHCIEKKSSPASYYVWHTNFTSATAIRKLSSSVQKIFIHPAYSKLVKPDRSTEDFLKNDISLLFVDKMTLASYGRLLAVDHLTLIGLPATYVGGGDTGSTKPGDDQLRPLQVGEGGIQPCSKTSEASYFICVAPKCDFLEQKLFFGDTGGPLLYNGRIIGVLSLLDQFNSLFAAISPHLN</sequence>
<protein>
    <submittedName>
        <fullName evidence="9">Trypsin-like</fullName>
    </submittedName>
</protein>
<evidence type="ECO:0000256" key="3">
    <source>
        <dbReference type="ARBA" id="ARBA00022801"/>
    </source>
</evidence>
<dbReference type="PROSITE" id="PS00134">
    <property type="entry name" value="TRYPSIN_HIS"/>
    <property type="match status" value="1"/>
</dbReference>
<dbReference type="InterPro" id="IPR001254">
    <property type="entry name" value="Trypsin_dom"/>
</dbReference>
<gene>
    <name evidence="9" type="primary">LOC113506603</name>
</gene>
<dbReference type="PANTHER" id="PTHR24276:SF98">
    <property type="entry name" value="FI18310P1-RELATED"/>
    <property type="match status" value="1"/>
</dbReference>
<dbReference type="Gene3D" id="2.40.10.10">
    <property type="entry name" value="Trypsin-like serine proteases"/>
    <property type="match status" value="1"/>
</dbReference>
<dbReference type="InParanoid" id="A0A7E5WYH9"/>
<comment type="similarity">
    <text evidence="1">Belongs to the peptidase S1 family.</text>
</comment>
<evidence type="ECO:0000256" key="5">
    <source>
        <dbReference type="ARBA" id="ARBA00023157"/>
    </source>
</evidence>
<keyword evidence="2" id="KW-0645">Protease</keyword>